<comment type="function">
    <text evidence="10">Part of the ABC transporter complex MalEFGK involved in maltose/maltodextrin import. Probably responsible for the translocation of the substrate across the membrane.</text>
</comment>
<evidence type="ECO:0000256" key="8">
    <source>
        <dbReference type="ARBA" id="ARBA00023136"/>
    </source>
</evidence>
<dbReference type="RefSeq" id="WP_068135392.1">
    <property type="nucleotide sequence ID" value="NZ_AP014924.1"/>
</dbReference>
<feature type="transmembrane region" description="Helical" evidence="9">
    <location>
        <begin position="24"/>
        <end position="43"/>
    </location>
</feature>
<evidence type="ECO:0000256" key="3">
    <source>
        <dbReference type="ARBA" id="ARBA00022448"/>
    </source>
</evidence>
<feature type="transmembrane region" description="Helical" evidence="9">
    <location>
        <begin position="268"/>
        <end position="295"/>
    </location>
</feature>
<reference evidence="13" key="2">
    <citation type="journal article" date="2016" name="Int. J. Syst. Evol. Microbiol.">
        <title>Complete genome sequence and cell structure of Limnochorda pilosa, a Gram-negative spore-former within the phylum Firmicutes.</title>
        <authorList>
            <person name="Watanabe M."/>
            <person name="Kojima H."/>
            <person name="Fukui M."/>
        </authorList>
    </citation>
    <scope>NUCLEOTIDE SEQUENCE [LARGE SCALE GENOMIC DNA]</scope>
    <source>
        <strain evidence="13">HC45</strain>
    </source>
</reference>
<name>A0A0K2SIW6_LIMPI</name>
<dbReference type="PATRIC" id="fig|1555112.3.peg.1240"/>
<dbReference type="Gene3D" id="1.20.58.370">
    <property type="entry name" value="MalF N-terminal region-like"/>
    <property type="match status" value="1"/>
</dbReference>
<evidence type="ECO:0000256" key="4">
    <source>
        <dbReference type="ARBA" id="ARBA00022475"/>
    </source>
</evidence>
<reference evidence="13" key="1">
    <citation type="submission" date="2015-07" db="EMBL/GenBank/DDBJ databases">
        <title>Complete genome sequence and phylogenetic analysis of Limnochorda pilosa.</title>
        <authorList>
            <person name="Watanabe M."/>
            <person name="Kojima H."/>
            <person name="Fukui M."/>
        </authorList>
    </citation>
    <scope>NUCLEOTIDE SEQUENCE [LARGE SCALE GENOMIC DNA]</scope>
    <source>
        <strain evidence="13">HC45</strain>
    </source>
</reference>
<keyword evidence="8 9" id="KW-0472">Membrane</keyword>
<protein>
    <recommendedName>
        <fullName evidence="10">Maltose/maltodextrin transport system permease protein</fullName>
    </recommendedName>
</protein>
<dbReference type="CDD" id="cd06261">
    <property type="entry name" value="TM_PBP2"/>
    <property type="match status" value="1"/>
</dbReference>
<comment type="similarity">
    <text evidence="2 10">Belongs to the binding-protein-dependent transport system permease family. MalFG subfamily.</text>
</comment>
<evidence type="ECO:0000256" key="10">
    <source>
        <dbReference type="RuleBase" id="RU367050"/>
    </source>
</evidence>
<dbReference type="PROSITE" id="PS50928">
    <property type="entry name" value="ABC_TM1"/>
    <property type="match status" value="1"/>
</dbReference>
<dbReference type="GO" id="GO:0042956">
    <property type="term" value="P:maltodextrin transmembrane transport"/>
    <property type="evidence" value="ECO:0007669"/>
    <property type="project" value="TreeGrafter"/>
</dbReference>
<evidence type="ECO:0000256" key="7">
    <source>
        <dbReference type="ARBA" id="ARBA00022989"/>
    </source>
</evidence>
<keyword evidence="13" id="KW-1185">Reference proteome</keyword>
<organism evidence="12 13">
    <name type="scientific">Limnochorda pilosa</name>
    <dbReference type="NCBI Taxonomy" id="1555112"/>
    <lineage>
        <taxon>Bacteria</taxon>
        <taxon>Bacillati</taxon>
        <taxon>Bacillota</taxon>
        <taxon>Limnochordia</taxon>
        <taxon>Limnochordales</taxon>
        <taxon>Limnochordaceae</taxon>
        <taxon>Limnochorda</taxon>
    </lineage>
</organism>
<dbReference type="InterPro" id="IPR035906">
    <property type="entry name" value="MetI-like_sf"/>
</dbReference>
<evidence type="ECO:0000256" key="1">
    <source>
        <dbReference type="ARBA" id="ARBA00004651"/>
    </source>
</evidence>
<feature type="domain" description="ABC transmembrane type-1" evidence="11">
    <location>
        <begin position="269"/>
        <end position="493"/>
    </location>
</feature>
<feature type="transmembrane region" description="Helical" evidence="9">
    <location>
        <begin position="401"/>
        <end position="423"/>
    </location>
</feature>
<dbReference type="SUPFAM" id="SSF161098">
    <property type="entry name" value="MetI-like"/>
    <property type="match status" value="1"/>
</dbReference>
<feature type="transmembrane region" description="Helical" evidence="9">
    <location>
        <begin position="55"/>
        <end position="77"/>
    </location>
</feature>
<dbReference type="AlphaFoldDB" id="A0A0K2SIW6"/>
<dbReference type="SUPFAM" id="SSF160964">
    <property type="entry name" value="MalF N-terminal region-like"/>
    <property type="match status" value="1"/>
</dbReference>
<keyword evidence="4 10" id="KW-1003">Cell membrane</keyword>
<keyword evidence="5 10" id="KW-0762">Sugar transport</keyword>
<dbReference type="NCBIfam" id="NF008232">
    <property type="entry name" value="PRK10999.1"/>
    <property type="match status" value="1"/>
</dbReference>
<evidence type="ECO:0000313" key="12">
    <source>
        <dbReference type="EMBL" id="BAS27048.1"/>
    </source>
</evidence>
<evidence type="ECO:0000256" key="6">
    <source>
        <dbReference type="ARBA" id="ARBA00022692"/>
    </source>
</evidence>
<dbReference type="EMBL" id="AP014924">
    <property type="protein sequence ID" value="BAS27048.1"/>
    <property type="molecule type" value="Genomic_DNA"/>
</dbReference>
<proteinExistence type="inferred from homology"/>
<dbReference type="PANTHER" id="PTHR47314:SF1">
    <property type="entry name" value="MALTOSE_MALTODEXTRIN TRANSPORT SYSTEM PERMEASE PROTEIN MALF"/>
    <property type="match status" value="1"/>
</dbReference>
<evidence type="ECO:0000256" key="2">
    <source>
        <dbReference type="ARBA" id="ARBA00009047"/>
    </source>
</evidence>
<accession>A0A0K2SIW6</accession>
<dbReference type="OrthoDB" id="9809527at2"/>
<evidence type="ECO:0000259" key="11">
    <source>
        <dbReference type="PROSITE" id="PS50928"/>
    </source>
</evidence>
<gene>
    <name evidence="12" type="ORF">LIP_1191</name>
</gene>
<dbReference type="PANTHER" id="PTHR47314">
    <property type="entry name" value="MALTOSE/MALTODEXTRIN TRANSPORT SYSTEM PERMEASE PROTEIN MALF"/>
    <property type="match status" value="1"/>
</dbReference>
<dbReference type="Proteomes" id="UP000065807">
    <property type="component" value="Chromosome"/>
</dbReference>
<dbReference type="KEGG" id="lpil:LIP_1191"/>
<sequence>MGVLLIGLLDVAGAWFASQFYLDGAWAPALAILVGIIGTTWVYTSSRTYPLRYIWPGLIFFILLVVYPIGYTVYLAFTNTGSGHLLSKEQVIRQFEETVYTPQGARRFPFTAFQSPSGEITFVLYVDEGRPLLLEDGKARPVDPDADRALDTDGDGRIDRWGDAEPLAMGALARQLSRLQAVLFEWNDAFLRLASLKEFAEVRPAYRYDADADVLTDLRTGKAYRPVGGSLTDEEGKKLEPGFVEYVGLANFVRLFTDPAVSGPFLRVFLWTFAWAALTVVLQSVVGMSLALLLNDPYLKLRNFHRSILILPYAVPAFISILVWNGLLNTEMGAVNDMLNWLGLPRIPWMQDAFWARVGLLLVNTWLGYPYMMLVTLGALQSIPSELYEAAVVDGASPWGVVRVVTLPLLMISIAPLLVASFATNFNNFNVIFLLTGGGPPIAGAETPAGHTDILISYAYRLAFQGGQGTQFSFAAAISLIIFLIVAVLTLINFRMTRAFEEVSENV</sequence>
<evidence type="ECO:0000313" key="13">
    <source>
        <dbReference type="Proteomes" id="UP000065807"/>
    </source>
</evidence>
<evidence type="ECO:0000256" key="9">
    <source>
        <dbReference type="RuleBase" id="RU363032"/>
    </source>
</evidence>
<dbReference type="InterPro" id="IPR035277">
    <property type="entry name" value="MalF_N"/>
</dbReference>
<dbReference type="GO" id="GO:1990060">
    <property type="term" value="C:maltose transport complex"/>
    <property type="evidence" value="ECO:0007669"/>
    <property type="project" value="TreeGrafter"/>
</dbReference>
<dbReference type="Gene3D" id="2.40.430.10">
    <property type="entry name" value="D-maltodextrin-binding protein, MBP"/>
    <property type="match status" value="1"/>
</dbReference>
<feature type="transmembrane region" description="Helical" evidence="9">
    <location>
        <begin position="354"/>
        <end position="380"/>
    </location>
</feature>
<dbReference type="InterPro" id="IPR047103">
    <property type="entry name" value="MalF_P2_sf"/>
</dbReference>
<dbReference type="Gene3D" id="3.10.650.10">
    <property type="entry name" value="MalF N-terminal region-like"/>
    <property type="match status" value="1"/>
</dbReference>
<feature type="transmembrane region" description="Helical" evidence="9">
    <location>
        <begin position="307"/>
        <end position="327"/>
    </location>
</feature>
<feature type="transmembrane region" description="Helical" evidence="9">
    <location>
        <begin position="472"/>
        <end position="492"/>
    </location>
</feature>
<dbReference type="Gene3D" id="1.10.3720.10">
    <property type="entry name" value="MetI-like"/>
    <property type="match status" value="1"/>
</dbReference>
<dbReference type="InterPro" id="IPR000515">
    <property type="entry name" value="MetI-like"/>
</dbReference>
<dbReference type="InterPro" id="IPR032550">
    <property type="entry name" value="TM_PBP2_N"/>
</dbReference>
<keyword evidence="7 9" id="KW-1133">Transmembrane helix</keyword>
<dbReference type="Pfam" id="PF00528">
    <property type="entry name" value="BPD_transp_1"/>
    <property type="match status" value="1"/>
</dbReference>
<comment type="subcellular location">
    <subcellularLocation>
        <location evidence="1 9">Cell membrane</location>
        <topology evidence="1 9">Multi-pass membrane protein</topology>
    </subcellularLocation>
</comment>
<keyword evidence="6 9" id="KW-0812">Transmembrane</keyword>
<keyword evidence="3 9" id="KW-0813">Transport</keyword>
<evidence type="ECO:0000256" key="5">
    <source>
        <dbReference type="ARBA" id="ARBA00022597"/>
    </source>
</evidence>
<dbReference type="STRING" id="1555112.LIP_1191"/>
<dbReference type="Pfam" id="PF16296">
    <property type="entry name" value="TM_PBP2_N"/>
    <property type="match status" value="1"/>
</dbReference>
<dbReference type="GO" id="GO:0015423">
    <property type="term" value="F:ABC-type maltose transporter activity"/>
    <property type="evidence" value="ECO:0007669"/>
    <property type="project" value="TreeGrafter"/>
</dbReference>